<evidence type="ECO:0000313" key="2">
    <source>
        <dbReference type="Proteomes" id="UP000735302"/>
    </source>
</evidence>
<dbReference type="Proteomes" id="UP000735302">
    <property type="component" value="Unassembled WGS sequence"/>
</dbReference>
<accession>A0AAV4BZ56</accession>
<dbReference type="InterPro" id="IPR036397">
    <property type="entry name" value="RNaseH_sf"/>
</dbReference>
<reference evidence="1 2" key="1">
    <citation type="journal article" date="2021" name="Elife">
        <title>Chloroplast acquisition without the gene transfer in kleptoplastic sea slugs, Plakobranchus ocellatus.</title>
        <authorList>
            <person name="Maeda T."/>
            <person name="Takahashi S."/>
            <person name="Yoshida T."/>
            <person name="Shimamura S."/>
            <person name="Takaki Y."/>
            <person name="Nagai Y."/>
            <person name="Toyoda A."/>
            <person name="Suzuki Y."/>
            <person name="Arimoto A."/>
            <person name="Ishii H."/>
            <person name="Satoh N."/>
            <person name="Nishiyama T."/>
            <person name="Hasebe M."/>
            <person name="Maruyama T."/>
            <person name="Minagawa J."/>
            <person name="Obokata J."/>
            <person name="Shigenobu S."/>
        </authorList>
    </citation>
    <scope>NUCLEOTIDE SEQUENCE [LARGE SCALE GENOMIC DNA]</scope>
</reference>
<sequence>MVERFHRMLKAALKTRFTGNNWVEELPWVLFGFRTAPRKTRDICQQSSSYRTKRVHPFSSFALVSYRIFDSTTKTIHRSIYGATAR</sequence>
<dbReference type="EMBL" id="BLXT01005594">
    <property type="protein sequence ID" value="GFO24073.1"/>
    <property type="molecule type" value="Genomic_DNA"/>
</dbReference>
<name>A0AAV4BZ56_9GAST</name>
<organism evidence="1 2">
    <name type="scientific">Plakobranchus ocellatus</name>
    <dbReference type="NCBI Taxonomy" id="259542"/>
    <lineage>
        <taxon>Eukaryota</taxon>
        <taxon>Metazoa</taxon>
        <taxon>Spiralia</taxon>
        <taxon>Lophotrochozoa</taxon>
        <taxon>Mollusca</taxon>
        <taxon>Gastropoda</taxon>
        <taxon>Heterobranchia</taxon>
        <taxon>Euthyneura</taxon>
        <taxon>Panpulmonata</taxon>
        <taxon>Sacoglossa</taxon>
        <taxon>Placobranchoidea</taxon>
        <taxon>Plakobranchidae</taxon>
        <taxon>Plakobranchus</taxon>
    </lineage>
</organism>
<dbReference type="AlphaFoldDB" id="A0AAV4BZ56"/>
<gene>
    <name evidence="1" type="ORF">PoB_005057800</name>
</gene>
<dbReference type="Gene3D" id="3.30.420.10">
    <property type="entry name" value="Ribonuclease H-like superfamily/Ribonuclease H"/>
    <property type="match status" value="1"/>
</dbReference>
<protein>
    <submittedName>
        <fullName evidence="1">Transposon ty3-g Gag-Pol polyprotein</fullName>
    </submittedName>
</protein>
<proteinExistence type="predicted"/>
<evidence type="ECO:0000313" key="1">
    <source>
        <dbReference type="EMBL" id="GFO24073.1"/>
    </source>
</evidence>
<comment type="caution">
    <text evidence="1">The sequence shown here is derived from an EMBL/GenBank/DDBJ whole genome shotgun (WGS) entry which is preliminary data.</text>
</comment>
<keyword evidence="2" id="KW-1185">Reference proteome</keyword>
<dbReference type="GO" id="GO:0003676">
    <property type="term" value="F:nucleic acid binding"/>
    <property type="evidence" value="ECO:0007669"/>
    <property type="project" value="InterPro"/>
</dbReference>